<organism evidence="2 3">
    <name type="scientific">Dissostichus mawsoni</name>
    <name type="common">Antarctic cod</name>
    <dbReference type="NCBI Taxonomy" id="36200"/>
    <lineage>
        <taxon>Eukaryota</taxon>
        <taxon>Metazoa</taxon>
        <taxon>Chordata</taxon>
        <taxon>Craniata</taxon>
        <taxon>Vertebrata</taxon>
        <taxon>Euteleostomi</taxon>
        <taxon>Actinopterygii</taxon>
        <taxon>Neopterygii</taxon>
        <taxon>Teleostei</taxon>
        <taxon>Neoteleostei</taxon>
        <taxon>Acanthomorphata</taxon>
        <taxon>Eupercaria</taxon>
        <taxon>Perciformes</taxon>
        <taxon>Notothenioidei</taxon>
        <taxon>Nototheniidae</taxon>
        <taxon>Dissostichus</taxon>
    </lineage>
</organism>
<feature type="compositionally biased region" description="Acidic residues" evidence="1">
    <location>
        <begin position="305"/>
        <end position="314"/>
    </location>
</feature>
<feature type="compositionally biased region" description="Basic and acidic residues" evidence="1">
    <location>
        <begin position="163"/>
        <end position="172"/>
    </location>
</feature>
<feature type="region of interest" description="Disordered" evidence="1">
    <location>
        <begin position="163"/>
        <end position="365"/>
    </location>
</feature>
<dbReference type="OrthoDB" id="413122at2759"/>
<feature type="non-terminal residue" evidence="2">
    <location>
        <position position="933"/>
    </location>
</feature>
<feature type="compositionally biased region" description="Acidic residues" evidence="1">
    <location>
        <begin position="185"/>
        <end position="196"/>
    </location>
</feature>
<feature type="compositionally biased region" description="Acidic residues" evidence="1">
    <location>
        <begin position="221"/>
        <end position="241"/>
    </location>
</feature>
<feature type="compositionally biased region" description="Basic and acidic residues" evidence="1">
    <location>
        <begin position="288"/>
        <end position="300"/>
    </location>
</feature>
<name>A0A7J5XMP2_DISMA</name>
<evidence type="ECO:0000256" key="1">
    <source>
        <dbReference type="SAM" id="MobiDB-lite"/>
    </source>
</evidence>
<dbReference type="Proteomes" id="UP000518266">
    <property type="component" value="Unassembled WGS sequence"/>
</dbReference>
<proteinExistence type="predicted"/>
<feature type="compositionally biased region" description="Acidic residues" evidence="1">
    <location>
        <begin position="330"/>
        <end position="347"/>
    </location>
</feature>
<keyword evidence="3" id="KW-1185">Reference proteome</keyword>
<dbReference type="InterPro" id="IPR038765">
    <property type="entry name" value="Papain-like_cys_pep_sf"/>
</dbReference>
<dbReference type="EMBL" id="JAAKFY010000022">
    <property type="protein sequence ID" value="KAF3837877.1"/>
    <property type="molecule type" value="Genomic_DNA"/>
</dbReference>
<reference evidence="2 3" key="1">
    <citation type="submission" date="2020-03" db="EMBL/GenBank/DDBJ databases">
        <title>Dissostichus mawsoni Genome sequencing and assembly.</title>
        <authorList>
            <person name="Park H."/>
        </authorList>
    </citation>
    <scope>NUCLEOTIDE SEQUENCE [LARGE SCALE GENOMIC DNA]</scope>
    <source>
        <strain evidence="2">DM0001</strain>
        <tissue evidence="2">Muscle</tissue>
    </source>
</reference>
<sequence length="933" mass="106881">MGQEAGTTESQVPETSTVQVEVLKATPVKQRTTNEVGQEAGTTESHVPETSTVQVEVLKAPPVKQRTTNEVGQEAGTTESHSFIAIGILPNPISSSSEVWSRLASVVFGQDSSNNRKWLYTTWTLNRKGIKTRVEATLQRQSEQATGQILSASQEQHVELDHQVNKKDDKETQTGTVSDQVKEESELELLNDDDRNDDIAKQGTESEDDSVDEQMYKNDDRETETDTNSESEDDADTEQVENDERKTYIGTESEEEEDNYSEVVQGEIKSEKITQTGTDSEEEDDSEIEKFVDINDDRETQTGTESEESDSDVEQVEKKTVKVKQRGMESEEDEDSEVEQGKDDEESERTIESDESTMKVKEETSRYRKIPPMPIPPLAYWLLQFLHTLGKYTTHRVNQIETDFSWALMQATLLAFNRESVDAYLARTFAIINRQKRWDERKPTTTLHLCSAHIIKAVSNAVSRKTDDPGLREFVTFVFARIQNTVSLQSGQDIFKHLCTPRATTLENGDIDSESQSGWEEEEQKRAHTIVGRSPYTQCFQEAFQEAQAAIGEAEEDEDGHQPNRYHCPKILKVLLGNYMGIFPLWSGAMLGDLRRYARDKTLDPDTSEVQTRDTNCHVETWFGIVKHSILSKKKNFRPAEFIRTMYSSLKGRYIEHILRHNLPENILNIPIKSTKNVAQAEETWLKRGEPIVQVKKSKFYNIPQTIPEPKKKTKTLWEQGQTELVVSVIKSQDQCVTLRHSEFMTLRPEELICGHRAYMRATLNQYDPAHRIFQIDHYTNGVILRGSREQMSRHLMRNVNLDTFDAAVSFVNVNNNHWRFLYLHVPSRSLFVMDPAAAEQDLHLSTTAVQCYNRYFRMRQNLYGKQMAKEAIQSFPAIPSFNMKNSPRDMCRLREEMAEELLSTSEKHYCSMCGLKEVPRDKDIEAVVIDWV</sequence>
<feature type="region of interest" description="Disordered" evidence="1">
    <location>
        <begin position="1"/>
        <end position="53"/>
    </location>
</feature>
<evidence type="ECO:0000313" key="3">
    <source>
        <dbReference type="Proteomes" id="UP000518266"/>
    </source>
</evidence>
<dbReference type="Gene3D" id="3.40.395.10">
    <property type="entry name" value="Adenoviral Proteinase, Chain A"/>
    <property type="match status" value="1"/>
</dbReference>
<gene>
    <name evidence="2" type="ORF">F7725_009645</name>
</gene>
<evidence type="ECO:0000313" key="2">
    <source>
        <dbReference type="EMBL" id="KAF3837877.1"/>
    </source>
</evidence>
<dbReference type="AlphaFoldDB" id="A0A7J5XMP2"/>
<dbReference type="SUPFAM" id="SSF54001">
    <property type="entry name" value="Cysteine proteinases"/>
    <property type="match status" value="1"/>
</dbReference>
<protein>
    <submittedName>
        <fullName evidence="2">Uncharacterized protein</fullName>
    </submittedName>
</protein>
<feature type="compositionally biased region" description="Polar residues" evidence="1">
    <location>
        <begin position="1"/>
        <end position="19"/>
    </location>
</feature>
<comment type="caution">
    <text evidence="2">The sequence shown here is derived from an EMBL/GenBank/DDBJ whole genome shotgun (WGS) entry which is preliminary data.</text>
</comment>
<accession>A0A7J5XMP2</accession>
<feature type="compositionally biased region" description="Polar residues" evidence="1">
    <location>
        <begin position="29"/>
        <end position="53"/>
    </location>
</feature>
<feature type="compositionally biased region" description="Basic and acidic residues" evidence="1">
    <location>
        <begin position="348"/>
        <end position="365"/>
    </location>
</feature>